<keyword evidence="2" id="KW-1185">Reference proteome</keyword>
<dbReference type="EMBL" id="JAESDN010000006">
    <property type="protein sequence ID" value="KAG7048944.1"/>
    <property type="molecule type" value="Genomic_DNA"/>
</dbReference>
<sequence>VYRSPTQVPRFGHHSVSSLTRGELAHSRISTTTRSGFIIAKTF</sequence>
<dbReference type="Proteomes" id="UP000699042">
    <property type="component" value="Unassembled WGS sequence"/>
</dbReference>
<protein>
    <submittedName>
        <fullName evidence="1">Uncharacterized protein</fullName>
    </submittedName>
</protein>
<name>A0A9P7R6A0_9PEZI</name>
<comment type="caution">
    <text evidence="1">The sequence shown here is derived from an EMBL/GenBank/DDBJ whole genome shotgun (WGS) entry which is preliminary data.</text>
</comment>
<gene>
    <name evidence="1" type="ORF">JMJ77_014571</name>
</gene>
<proteinExistence type="predicted"/>
<feature type="non-terminal residue" evidence="1">
    <location>
        <position position="43"/>
    </location>
</feature>
<dbReference type="AlphaFoldDB" id="A0A9P7R6A0"/>
<evidence type="ECO:0000313" key="1">
    <source>
        <dbReference type="EMBL" id="KAG7048944.1"/>
    </source>
</evidence>
<reference evidence="1" key="1">
    <citation type="submission" date="2021-05" db="EMBL/GenBank/DDBJ databases">
        <title>Comparative genomics of three Colletotrichum scovillei strains and genetic complementation revealed genes involved fungal growth and virulence on chili pepper.</title>
        <authorList>
            <person name="Hsieh D.-K."/>
            <person name="Chuang S.-C."/>
            <person name="Chen C.-Y."/>
            <person name="Chao Y.-T."/>
            <person name="Lu M.-Y.J."/>
            <person name="Lee M.-H."/>
            <person name="Shih M.-C."/>
        </authorList>
    </citation>
    <scope>NUCLEOTIDE SEQUENCE</scope>
    <source>
        <strain evidence="1">Coll-153</strain>
    </source>
</reference>
<accession>A0A9P7R6A0</accession>
<evidence type="ECO:0000313" key="2">
    <source>
        <dbReference type="Proteomes" id="UP000699042"/>
    </source>
</evidence>
<organism evidence="1 2">
    <name type="scientific">Colletotrichum scovillei</name>
    <dbReference type="NCBI Taxonomy" id="1209932"/>
    <lineage>
        <taxon>Eukaryota</taxon>
        <taxon>Fungi</taxon>
        <taxon>Dikarya</taxon>
        <taxon>Ascomycota</taxon>
        <taxon>Pezizomycotina</taxon>
        <taxon>Sordariomycetes</taxon>
        <taxon>Hypocreomycetidae</taxon>
        <taxon>Glomerellales</taxon>
        <taxon>Glomerellaceae</taxon>
        <taxon>Colletotrichum</taxon>
        <taxon>Colletotrichum acutatum species complex</taxon>
    </lineage>
</organism>